<dbReference type="Gene3D" id="3.60.10.10">
    <property type="entry name" value="Endonuclease/exonuclease/phosphatase"/>
    <property type="match status" value="1"/>
</dbReference>
<name>A0A0P4W233_SCYOL</name>
<dbReference type="SUPFAM" id="SSF56672">
    <property type="entry name" value="DNA/RNA polymerases"/>
    <property type="match status" value="1"/>
</dbReference>
<dbReference type="EMBL" id="GDRN01094921">
    <property type="protein sequence ID" value="JAI59638.1"/>
    <property type="molecule type" value="Transcribed_RNA"/>
</dbReference>
<dbReference type="PROSITE" id="PS50878">
    <property type="entry name" value="RT_POL"/>
    <property type="match status" value="1"/>
</dbReference>
<organism evidence="2">
    <name type="scientific">Scylla olivacea</name>
    <name type="common">Orange mud crab</name>
    <name type="synonym">Cancer olivacea</name>
    <dbReference type="NCBI Taxonomy" id="85551"/>
    <lineage>
        <taxon>Eukaryota</taxon>
        <taxon>Metazoa</taxon>
        <taxon>Ecdysozoa</taxon>
        <taxon>Arthropoda</taxon>
        <taxon>Crustacea</taxon>
        <taxon>Multicrustacea</taxon>
        <taxon>Malacostraca</taxon>
        <taxon>Eumalacostraca</taxon>
        <taxon>Eucarida</taxon>
        <taxon>Decapoda</taxon>
        <taxon>Pleocyemata</taxon>
        <taxon>Brachyura</taxon>
        <taxon>Eubrachyura</taxon>
        <taxon>Portunoidea</taxon>
        <taxon>Portunidae</taxon>
        <taxon>Portuninae</taxon>
        <taxon>Scylla</taxon>
    </lineage>
</organism>
<dbReference type="InterPro" id="IPR036691">
    <property type="entry name" value="Endo/exonu/phosph_ase_sf"/>
</dbReference>
<reference evidence="2" key="1">
    <citation type="submission" date="2015-09" db="EMBL/GenBank/DDBJ databases">
        <title>Scylla olivacea transcriptome.</title>
        <authorList>
            <person name="Ikhwanuddin M."/>
        </authorList>
    </citation>
    <scope>NUCLEOTIDE SEQUENCE</scope>
</reference>
<dbReference type="InterPro" id="IPR005135">
    <property type="entry name" value="Endo/exonuclease/phosphatase"/>
</dbReference>
<evidence type="ECO:0000313" key="2">
    <source>
        <dbReference type="EMBL" id="JAI59638.1"/>
    </source>
</evidence>
<accession>A0A0P4W233</accession>
<proteinExistence type="predicted"/>
<dbReference type="Pfam" id="PF00078">
    <property type="entry name" value="RVT_1"/>
    <property type="match status" value="1"/>
</dbReference>
<dbReference type="GO" id="GO:0003824">
    <property type="term" value="F:catalytic activity"/>
    <property type="evidence" value="ECO:0007669"/>
    <property type="project" value="InterPro"/>
</dbReference>
<sequence>MQRLKIIQHNVLHWTTRKYDLCNTYRQFDPDVILINGHGLPDENRLRIPGFRVHQMNSSGEQNDGVAIAVRCSLTHRIQDDFLSDTLAVDIETFDGTLTIATTYLPPRRQYIPHPDFMRLIRRQTPMLFAGDLNARHQTLGYGTTNQVGRDLTDYFRRQTARHIGPNFPTYYGPLSSTSPDIVFSNQTFHYAHSLSPGPLTSSDHIPIIIDISTFPILTPTPLSYSFHRVDWDSFQEDESLDMTDATDISRASLEEIDTSLADWMTKVKDTADRHIPKTQYRLEPAPRPTRQTQMTRIQFNALRQRAQLHGWTNDDYRRYVRLRLTLHELRRDEARRHWGQTLEGLASRCKEPRRFWAQVKRLSGRTKGQDSYLLDRNGQRHYSNADKARLFTRKWETVFQDDDEDYEDNDMVLDYLAVHRHRTTPHQEADPTRLAGDSPLTCFISLEELKAAIRSSKPTCPGSSGINRTILAHLPPPALARLQDIFNSALSAGYFPDGFKEAEMKMIAKPGKALTQPDSYRPISLLEVPGKMFERVIGRRLRDHLDGGHLYNTAQYGFRRGRGTTHAIAVATETLALHQALGHRCNLVLRDVSKAFDKVWHLGLKFKVLHLGLPGPVERLLCDFLDDRSARVRVGTYSGPPFPLQTGVPQGSVLSPTLYTIFTGDCPASQAGINVQYADDVSQVVFHPGRSRLMLNARTGREITRVSTFEEEWRIRTNMAKFSVIAPATQNPELLLVDEEAVEFSPSGKLLGLHVSGRGYSAHISQRVARGKAALALLRRFRELDSKVKLHLVKTMVLPVLTYPPVPLHALTQTAHRRLQRVQNAALRFAAGVRWDDFKSSESLHMDSDTPPVNIRLHQQAAQMWQRMAEEDWEQYRTLRELHEAAPQSQHSWFPRSLWALERNPDPEPLYK</sequence>
<dbReference type="InterPro" id="IPR000477">
    <property type="entry name" value="RT_dom"/>
</dbReference>
<dbReference type="InterPro" id="IPR043502">
    <property type="entry name" value="DNA/RNA_pol_sf"/>
</dbReference>
<dbReference type="AlphaFoldDB" id="A0A0P4W233"/>
<dbReference type="Pfam" id="PF14529">
    <property type="entry name" value="Exo_endo_phos_2"/>
    <property type="match status" value="1"/>
</dbReference>
<dbReference type="CDD" id="cd01650">
    <property type="entry name" value="RT_nLTR_like"/>
    <property type="match status" value="1"/>
</dbReference>
<dbReference type="PANTHER" id="PTHR19446">
    <property type="entry name" value="REVERSE TRANSCRIPTASES"/>
    <property type="match status" value="1"/>
</dbReference>
<feature type="domain" description="Reverse transcriptase" evidence="1">
    <location>
        <begin position="489"/>
        <end position="756"/>
    </location>
</feature>
<protein>
    <recommendedName>
        <fullName evidence="1">Reverse transcriptase domain-containing protein</fullName>
    </recommendedName>
</protein>
<evidence type="ECO:0000259" key="1">
    <source>
        <dbReference type="PROSITE" id="PS50878"/>
    </source>
</evidence>
<dbReference type="GO" id="GO:0071897">
    <property type="term" value="P:DNA biosynthetic process"/>
    <property type="evidence" value="ECO:0007669"/>
    <property type="project" value="UniProtKB-ARBA"/>
</dbReference>
<dbReference type="SUPFAM" id="SSF56219">
    <property type="entry name" value="DNase I-like"/>
    <property type="match status" value="1"/>
</dbReference>